<accession>A0A4R0RCA8</accession>
<feature type="domain" description="NadR/Ttd14 AAA" evidence="2">
    <location>
        <begin position="40"/>
        <end position="153"/>
    </location>
</feature>
<proteinExistence type="predicted"/>
<evidence type="ECO:0000313" key="4">
    <source>
        <dbReference type="Proteomes" id="UP000292702"/>
    </source>
</evidence>
<dbReference type="OrthoDB" id="6118920at2759"/>
<dbReference type="Proteomes" id="UP000292702">
    <property type="component" value="Unassembled WGS sequence"/>
</dbReference>
<keyword evidence="4" id="KW-1185">Reference proteome</keyword>
<evidence type="ECO:0000256" key="1">
    <source>
        <dbReference type="SAM" id="MobiDB-lite"/>
    </source>
</evidence>
<dbReference type="InterPro" id="IPR038727">
    <property type="entry name" value="NadR/Ttd14_AAA_dom"/>
</dbReference>
<dbReference type="SUPFAM" id="SSF52540">
    <property type="entry name" value="P-loop containing nucleoside triphosphate hydrolases"/>
    <property type="match status" value="1"/>
</dbReference>
<gene>
    <name evidence="3" type="ORF">EIP91_007627</name>
</gene>
<dbReference type="EMBL" id="RWJN01000411">
    <property type="protein sequence ID" value="TCD62009.1"/>
    <property type="molecule type" value="Genomic_DNA"/>
</dbReference>
<reference evidence="3 4" key="1">
    <citation type="submission" date="2018-11" db="EMBL/GenBank/DDBJ databases">
        <title>Genome assembly of Steccherinum ochraceum LE-BIN_3174, the white-rot fungus of the Steccherinaceae family (The Residual Polyporoid clade, Polyporales, Basidiomycota).</title>
        <authorList>
            <person name="Fedorova T.V."/>
            <person name="Glazunova O.A."/>
            <person name="Landesman E.O."/>
            <person name="Moiseenko K.V."/>
            <person name="Psurtseva N.V."/>
            <person name="Savinova O.S."/>
            <person name="Shakhova N.V."/>
            <person name="Tyazhelova T.V."/>
            <person name="Vasina D.V."/>
        </authorList>
    </citation>
    <scope>NUCLEOTIDE SEQUENCE [LARGE SCALE GENOMIC DNA]</scope>
    <source>
        <strain evidence="3 4">LE-BIN_3174</strain>
    </source>
</reference>
<evidence type="ECO:0000259" key="2">
    <source>
        <dbReference type="Pfam" id="PF13521"/>
    </source>
</evidence>
<evidence type="ECO:0000313" key="3">
    <source>
        <dbReference type="EMBL" id="TCD62009.1"/>
    </source>
</evidence>
<sequence length="170" mass="18063">MQSDADQPEQPSSLPSPESVSAGNADIALDDVSAGTGRAIFVLGPSSSGKTTLCAALAADLALPPSRYVTEVARHVMRTQGFSRDDTATYKMQAAIMHAQLKAEANVLKLGSEVEVGQQEVLLLSDRSAVDPVVYAATANVTTAKETQKRLVRDQAFQARLPLYQQSLFG</sequence>
<name>A0A4R0RCA8_9APHY</name>
<feature type="compositionally biased region" description="Low complexity" evidence="1">
    <location>
        <begin position="8"/>
        <end position="19"/>
    </location>
</feature>
<dbReference type="InterPro" id="IPR027417">
    <property type="entry name" value="P-loop_NTPase"/>
</dbReference>
<comment type="caution">
    <text evidence="3">The sequence shown here is derived from an EMBL/GenBank/DDBJ whole genome shotgun (WGS) entry which is preliminary data.</text>
</comment>
<dbReference type="Pfam" id="PF13521">
    <property type="entry name" value="AAA_28"/>
    <property type="match status" value="1"/>
</dbReference>
<feature type="region of interest" description="Disordered" evidence="1">
    <location>
        <begin position="1"/>
        <end position="22"/>
    </location>
</feature>
<protein>
    <recommendedName>
        <fullName evidence="2">NadR/Ttd14 AAA domain-containing protein</fullName>
    </recommendedName>
</protein>
<organism evidence="3 4">
    <name type="scientific">Steccherinum ochraceum</name>
    <dbReference type="NCBI Taxonomy" id="92696"/>
    <lineage>
        <taxon>Eukaryota</taxon>
        <taxon>Fungi</taxon>
        <taxon>Dikarya</taxon>
        <taxon>Basidiomycota</taxon>
        <taxon>Agaricomycotina</taxon>
        <taxon>Agaricomycetes</taxon>
        <taxon>Polyporales</taxon>
        <taxon>Steccherinaceae</taxon>
        <taxon>Steccherinum</taxon>
    </lineage>
</organism>
<dbReference type="AlphaFoldDB" id="A0A4R0RCA8"/>
<dbReference type="Gene3D" id="3.40.50.300">
    <property type="entry name" value="P-loop containing nucleotide triphosphate hydrolases"/>
    <property type="match status" value="1"/>
</dbReference>